<keyword evidence="3" id="KW-1185">Reference proteome</keyword>
<protein>
    <submittedName>
        <fullName evidence="2">Uncharacterized protein</fullName>
    </submittedName>
</protein>
<evidence type="ECO:0000313" key="2">
    <source>
        <dbReference type="EMBL" id="GBP36486.1"/>
    </source>
</evidence>
<reference evidence="2 3" key="1">
    <citation type="journal article" date="2019" name="Commun. Biol.">
        <title>The bagworm genome reveals a unique fibroin gene that provides high tensile strength.</title>
        <authorList>
            <person name="Kono N."/>
            <person name="Nakamura H."/>
            <person name="Ohtoshi R."/>
            <person name="Tomita M."/>
            <person name="Numata K."/>
            <person name="Arakawa K."/>
        </authorList>
    </citation>
    <scope>NUCLEOTIDE SEQUENCE [LARGE SCALE GENOMIC DNA]</scope>
</reference>
<dbReference type="Proteomes" id="UP000299102">
    <property type="component" value="Unassembled WGS sequence"/>
</dbReference>
<name>A0A4C1VCI0_EUMVA</name>
<accession>A0A4C1VCI0</accession>
<feature type="compositionally biased region" description="Low complexity" evidence="1">
    <location>
        <begin position="18"/>
        <end position="27"/>
    </location>
</feature>
<comment type="caution">
    <text evidence="2">The sequence shown here is derived from an EMBL/GenBank/DDBJ whole genome shotgun (WGS) entry which is preliminary data.</text>
</comment>
<gene>
    <name evidence="2" type="ORF">EVAR_8319_1</name>
</gene>
<feature type="compositionally biased region" description="Low complexity" evidence="1">
    <location>
        <begin position="79"/>
        <end position="103"/>
    </location>
</feature>
<dbReference type="AlphaFoldDB" id="A0A4C1VCI0"/>
<organism evidence="2 3">
    <name type="scientific">Eumeta variegata</name>
    <name type="common">Bagworm moth</name>
    <name type="synonym">Eumeta japonica</name>
    <dbReference type="NCBI Taxonomy" id="151549"/>
    <lineage>
        <taxon>Eukaryota</taxon>
        <taxon>Metazoa</taxon>
        <taxon>Ecdysozoa</taxon>
        <taxon>Arthropoda</taxon>
        <taxon>Hexapoda</taxon>
        <taxon>Insecta</taxon>
        <taxon>Pterygota</taxon>
        <taxon>Neoptera</taxon>
        <taxon>Endopterygota</taxon>
        <taxon>Lepidoptera</taxon>
        <taxon>Glossata</taxon>
        <taxon>Ditrysia</taxon>
        <taxon>Tineoidea</taxon>
        <taxon>Psychidae</taxon>
        <taxon>Oiketicinae</taxon>
        <taxon>Eumeta</taxon>
    </lineage>
</organism>
<dbReference type="EMBL" id="BGZK01000319">
    <property type="protein sequence ID" value="GBP36486.1"/>
    <property type="molecule type" value="Genomic_DNA"/>
</dbReference>
<feature type="compositionally biased region" description="Low complexity" evidence="1">
    <location>
        <begin position="40"/>
        <end position="49"/>
    </location>
</feature>
<evidence type="ECO:0000313" key="3">
    <source>
        <dbReference type="Proteomes" id="UP000299102"/>
    </source>
</evidence>
<sequence>MTKPAGALPAGAGGYGGRRAAAVAGAQPPDPDAPAHHVRTVGGVATRGGAARRGRGDDERAANGAPVRGRRCSERSSLRAPAPRPAAAPHSHAATAAAAAPKR</sequence>
<proteinExistence type="predicted"/>
<evidence type="ECO:0000256" key="1">
    <source>
        <dbReference type="SAM" id="MobiDB-lite"/>
    </source>
</evidence>
<feature type="compositionally biased region" description="Low complexity" evidence="1">
    <location>
        <begin position="1"/>
        <end position="10"/>
    </location>
</feature>
<feature type="region of interest" description="Disordered" evidence="1">
    <location>
        <begin position="1"/>
        <end position="103"/>
    </location>
</feature>